<evidence type="ECO:0000256" key="5">
    <source>
        <dbReference type="ARBA" id="ARBA00022989"/>
    </source>
</evidence>
<dbReference type="RefSeq" id="WP_209971692.1">
    <property type="nucleotide sequence ID" value="NZ_JAGGLB010000007.1"/>
</dbReference>
<evidence type="ECO:0000256" key="1">
    <source>
        <dbReference type="ARBA" id="ARBA00004651"/>
    </source>
</evidence>
<feature type="transmembrane region" description="Helical" evidence="7">
    <location>
        <begin position="67"/>
        <end position="95"/>
    </location>
</feature>
<dbReference type="CDD" id="cd06261">
    <property type="entry name" value="TM_PBP2"/>
    <property type="match status" value="1"/>
</dbReference>
<keyword evidence="10" id="KW-1185">Reference proteome</keyword>
<evidence type="ECO:0000256" key="7">
    <source>
        <dbReference type="RuleBase" id="RU363032"/>
    </source>
</evidence>
<name>A0ABS4ITN4_9BACL</name>
<reference evidence="9 10" key="1">
    <citation type="submission" date="2021-03" db="EMBL/GenBank/DDBJ databases">
        <title>Genomic Encyclopedia of Type Strains, Phase IV (KMG-IV): sequencing the most valuable type-strain genomes for metagenomic binning, comparative biology and taxonomic classification.</title>
        <authorList>
            <person name="Goeker M."/>
        </authorList>
    </citation>
    <scope>NUCLEOTIDE SEQUENCE [LARGE SCALE GENOMIC DNA]</scope>
    <source>
        <strain evidence="9 10">DSM 26048</strain>
    </source>
</reference>
<feature type="transmembrane region" description="Helical" evidence="7">
    <location>
        <begin position="107"/>
        <end position="127"/>
    </location>
</feature>
<protein>
    <submittedName>
        <fullName evidence="9">ABC-type glycerol-3-phosphate transport system permease component</fullName>
    </submittedName>
</protein>
<dbReference type="Proteomes" id="UP001519287">
    <property type="component" value="Unassembled WGS sequence"/>
</dbReference>
<organism evidence="9 10">
    <name type="scientific">Paenibacillus eucommiae</name>
    <dbReference type="NCBI Taxonomy" id="1355755"/>
    <lineage>
        <taxon>Bacteria</taxon>
        <taxon>Bacillati</taxon>
        <taxon>Bacillota</taxon>
        <taxon>Bacilli</taxon>
        <taxon>Bacillales</taxon>
        <taxon>Paenibacillaceae</taxon>
        <taxon>Paenibacillus</taxon>
    </lineage>
</organism>
<keyword evidence="3" id="KW-1003">Cell membrane</keyword>
<keyword evidence="5 7" id="KW-1133">Transmembrane helix</keyword>
<feature type="transmembrane region" description="Helical" evidence="7">
    <location>
        <begin position="180"/>
        <end position="202"/>
    </location>
</feature>
<dbReference type="Pfam" id="PF00528">
    <property type="entry name" value="BPD_transp_1"/>
    <property type="match status" value="1"/>
</dbReference>
<dbReference type="EMBL" id="JAGGLB010000007">
    <property type="protein sequence ID" value="MBP1990932.1"/>
    <property type="molecule type" value="Genomic_DNA"/>
</dbReference>
<evidence type="ECO:0000256" key="4">
    <source>
        <dbReference type="ARBA" id="ARBA00022692"/>
    </source>
</evidence>
<feature type="domain" description="ABC transmembrane type-1" evidence="8">
    <location>
        <begin position="72"/>
        <end position="282"/>
    </location>
</feature>
<feature type="transmembrane region" description="Helical" evidence="7">
    <location>
        <begin position="139"/>
        <end position="159"/>
    </location>
</feature>
<sequence>MGRNKDIPFQIMNSCLLLLFAFLCFYPFYYIFLVSVSSADAVAKGGLYFFPSGFTIDSYVRVLGLKGIIPAFVTSVSRTVIGTVLTLFFSAMLAYIVTKKELIGRKWIYRGTIFTMFVNAGLIPWFITMKTLGLSNSFLLYVLPTVISPFAVVLIKTYMESISPSLEESALIDGAGYFRILYKIMIPVSMPVIAAVAVFSAVSQWNSWQDNFFLVSNRNLQTMQYILINYLQEAESIAQAVQSGNKDILGSLSSNKPLDPFSIRTTVSMVTVIPIIAVYPFVQRYFVKGIMLGAVKG</sequence>
<dbReference type="PROSITE" id="PS50928">
    <property type="entry name" value="ABC_TM1"/>
    <property type="match status" value="1"/>
</dbReference>
<evidence type="ECO:0000256" key="3">
    <source>
        <dbReference type="ARBA" id="ARBA00022475"/>
    </source>
</evidence>
<keyword evidence="2 7" id="KW-0813">Transport</keyword>
<gene>
    <name evidence="9" type="ORF">J2Z66_002539</name>
</gene>
<keyword evidence="4 7" id="KW-0812">Transmembrane</keyword>
<comment type="subcellular location">
    <subcellularLocation>
        <location evidence="1 7">Cell membrane</location>
        <topology evidence="1 7">Multi-pass membrane protein</topology>
    </subcellularLocation>
</comment>
<comment type="caution">
    <text evidence="9">The sequence shown here is derived from an EMBL/GenBank/DDBJ whole genome shotgun (WGS) entry which is preliminary data.</text>
</comment>
<evidence type="ECO:0000313" key="10">
    <source>
        <dbReference type="Proteomes" id="UP001519287"/>
    </source>
</evidence>
<dbReference type="PANTHER" id="PTHR43744">
    <property type="entry name" value="ABC TRANSPORTER PERMEASE PROTEIN MG189-RELATED-RELATED"/>
    <property type="match status" value="1"/>
</dbReference>
<dbReference type="InterPro" id="IPR000515">
    <property type="entry name" value="MetI-like"/>
</dbReference>
<evidence type="ECO:0000256" key="2">
    <source>
        <dbReference type="ARBA" id="ARBA00022448"/>
    </source>
</evidence>
<dbReference type="SUPFAM" id="SSF161098">
    <property type="entry name" value="MetI-like"/>
    <property type="match status" value="1"/>
</dbReference>
<dbReference type="Gene3D" id="1.10.3720.10">
    <property type="entry name" value="MetI-like"/>
    <property type="match status" value="1"/>
</dbReference>
<evidence type="ECO:0000313" key="9">
    <source>
        <dbReference type="EMBL" id="MBP1990932.1"/>
    </source>
</evidence>
<evidence type="ECO:0000259" key="8">
    <source>
        <dbReference type="PROSITE" id="PS50928"/>
    </source>
</evidence>
<dbReference type="InterPro" id="IPR035906">
    <property type="entry name" value="MetI-like_sf"/>
</dbReference>
<evidence type="ECO:0000256" key="6">
    <source>
        <dbReference type="ARBA" id="ARBA00023136"/>
    </source>
</evidence>
<keyword evidence="6 7" id="KW-0472">Membrane</keyword>
<proteinExistence type="inferred from homology"/>
<feature type="transmembrane region" description="Helical" evidence="7">
    <location>
        <begin position="261"/>
        <end position="282"/>
    </location>
</feature>
<accession>A0ABS4ITN4</accession>
<dbReference type="PANTHER" id="PTHR43744:SF9">
    <property type="entry name" value="POLYGALACTURONAN_RHAMNOGALACTURONAN TRANSPORT SYSTEM PERMEASE PROTEIN YTCP"/>
    <property type="match status" value="1"/>
</dbReference>
<comment type="similarity">
    <text evidence="7">Belongs to the binding-protein-dependent transport system permease family.</text>
</comment>